<proteinExistence type="predicted"/>
<reference evidence="2 3" key="1">
    <citation type="journal article" date="2010" name="Nature">
        <title>Nitrite-driven anaerobic methane oxidation by oxygenic bacteria.</title>
        <authorList>
            <person name="Ettwig K.F."/>
            <person name="Butler M.K."/>
            <person name="Le Paslier D."/>
            <person name="Pelletier E."/>
            <person name="Mangenot S."/>
            <person name="Kuypers M.M.M."/>
            <person name="Schreiber F."/>
            <person name="Dutilh B.E."/>
            <person name="Zedelius J."/>
            <person name="de Beer D."/>
            <person name="Gloerich J."/>
            <person name="Wessels H.J.C.T."/>
            <person name="van Allen T."/>
            <person name="Luesken F."/>
            <person name="Wu M."/>
            <person name="van de Pas-Schoonen K.T."/>
            <person name="Op den Camp H.J.M."/>
            <person name="Janssen-Megens E.M."/>
            <person name="Francoijs K-J."/>
            <person name="Stunnenberg H."/>
            <person name="Weissenbach J."/>
            <person name="Jetten M.S.M."/>
            <person name="Strous M."/>
        </authorList>
    </citation>
    <scope>NUCLEOTIDE SEQUENCE [LARGE SCALE GENOMIC DNA]</scope>
</reference>
<gene>
    <name evidence="2" type="ORF">DAMO_2017</name>
</gene>
<feature type="region of interest" description="Disordered" evidence="1">
    <location>
        <begin position="1"/>
        <end position="55"/>
    </location>
</feature>
<dbReference type="HOGENOM" id="CLU_1228085_0_0_0"/>
<evidence type="ECO:0000256" key="1">
    <source>
        <dbReference type="SAM" id="MobiDB-lite"/>
    </source>
</evidence>
<dbReference type="KEGG" id="mox:DAMO_2017"/>
<name>D5MH36_METO1</name>
<protein>
    <submittedName>
        <fullName evidence="2">Uncharacterized protein</fullName>
    </submittedName>
</protein>
<dbReference type="AlphaFoldDB" id="D5MH36"/>
<dbReference type="eggNOG" id="ENOG5032XIY">
    <property type="taxonomic scope" value="Bacteria"/>
</dbReference>
<feature type="compositionally biased region" description="Basic residues" evidence="1">
    <location>
        <begin position="1"/>
        <end position="14"/>
    </location>
</feature>
<dbReference type="Proteomes" id="UP000006898">
    <property type="component" value="Chromosome"/>
</dbReference>
<accession>D5MH36</accession>
<feature type="compositionally biased region" description="Polar residues" evidence="1">
    <location>
        <begin position="26"/>
        <end position="38"/>
    </location>
</feature>
<sequence length="225" mass="24862">MIRPLQRNRNKAIGRQKGYSDRETQRTPQTEGARTAESQAEARKGNGKGLVPASHAPIDQCKIPTRLFELGIGNVVISRRHPSGQISLAIFLLDVYCLGVKDVFHRLVDPSQYANIMAGLARDSPLEDIDLTCARKLIEGAVEYARQFQLTPHPDYKTARTILGEVDAAACPRDFEYGRDGKPFYVAGPNDSPATSRRILSLLEQQCGPDGFHYMIPTDLSPEGV</sequence>
<evidence type="ECO:0000313" key="3">
    <source>
        <dbReference type="Proteomes" id="UP000006898"/>
    </source>
</evidence>
<evidence type="ECO:0000313" key="2">
    <source>
        <dbReference type="EMBL" id="CBE69067.1"/>
    </source>
</evidence>
<dbReference type="STRING" id="671143.DAMO_2017"/>
<organism evidence="2 3">
    <name type="scientific">Methylomirabilis oxygeniifera</name>
    <dbReference type="NCBI Taxonomy" id="671143"/>
    <lineage>
        <taxon>Bacteria</taxon>
        <taxon>Candidatus Methylomirabilota</taxon>
        <taxon>Candidatus Methylomirabilia</taxon>
        <taxon>Candidatus Methylomirabilales</taxon>
        <taxon>Candidatus Methylomirabilaceae</taxon>
        <taxon>Candidatus Methylomirabilis</taxon>
    </lineage>
</organism>
<dbReference type="EMBL" id="FP565575">
    <property type="protein sequence ID" value="CBE69067.1"/>
    <property type="molecule type" value="Genomic_DNA"/>
</dbReference>